<proteinExistence type="predicted"/>
<reference evidence="1" key="1">
    <citation type="journal article" date="2000" name="J. Gen. Virol.">
        <title>Phylogenetic position of the Diadromus pulchellus ascovirus DNA polymerase among viruses with large double-stranded DNA genomes.</title>
        <authorList>
            <person name="Stasiak K."/>
            <person name="Demattei M.V."/>
            <person name="Federici B.A."/>
            <person name="Bigot Y."/>
        </authorList>
    </citation>
    <scope>NUCLEOTIDE SEQUENCE</scope>
</reference>
<organismHost>
    <name type="scientific">Spodoptera frugiperda</name>
    <name type="common">Fall armyworm</name>
    <dbReference type="NCBI Taxonomy" id="7108"/>
</organismHost>
<name>Q9DKM8_SFAVA</name>
<sequence length="83" mass="9589">MYAELGGVESTFTFDYRVDSNTLTIANHMGAATRKWRVFRCDDGVGDEVSNFRLKLRSSIIHNIQKLKRSRQRFRFGVDTVDS</sequence>
<dbReference type="EMBL" id="AJ279828">
    <property type="protein sequence ID" value="CAC19165.1"/>
    <property type="molecule type" value="Genomic_DNA"/>
</dbReference>
<evidence type="ECO:0000313" key="1">
    <source>
        <dbReference type="EMBL" id="CAC19165.1"/>
    </source>
</evidence>
<organism evidence="1">
    <name type="scientific">Spodoptera frugiperda ascovirus 1a</name>
    <name type="common">SfAV-1a</name>
    <dbReference type="NCBI Taxonomy" id="113370"/>
    <lineage>
        <taxon>Viruses</taxon>
        <taxon>Varidnaviria</taxon>
        <taxon>Bamfordvirae</taxon>
        <taxon>Nucleocytoviricota</taxon>
        <taxon>Megaviricetes</taxon>
        <taxon>Pimascovirales</taxon>
        <taxon>Pimascovirales incertae sedis</taxon>
        <taxon>Ascoviridae</taxon>
        <taxon>Ascovirus</taxon>
        <taxon>Ascovirus sfav1a</taxon>
    </lineage>
</organism>
<accession>Q9DKM8</accession>
<protein>
    <submittedName>
        <fullName evidence="1">Uncharacterized protein</fullName>
    </submittedName>
</protein>